<feature type="region of interest" description="Disordered" evidence="1">
    <location>
        <begin position="112"/>
        <end position="132"/>
    </location>
</feature>
<feature type="compositionally biased region" description="Basic and acidic residues" evidence="1">
    <location>
        <begin position="12"/>
        <end position="25"/>
    </location>
</feature>
<protein>
    <submittedName>
        <fullName evidence="2">OLC1v1023558C1</fullName>
    </submittedName>
</protein>
<feature type="region of interest" description="Disordered" evidence="1">
    <location>
        <begin position="1"/>
        <end position="83"/>
    </location>
</feature>
<evidence type="ECO:0000313" key="2">
    <source>
        <dbReference type="EMBL" id="CAI9089057.1"/>
    </source>
</evidence>
<dbReference type="EMBL" id="OX459118">
    <property type="protein sequence ID" value="CAI9089057.1"/>
    <property type="molecule type" value="Genomic_DNA"/>
</dbReference>
<evidence type="ECO:0000256" key="1">
    <source>
        <dbReference type="SAM" id="MobiDB-lite"/>
    </source>
</evidence>
<sequence>MEVSENSQVENSQKDSPDDSGKVEVEVEDGVDSGEVNKDGGSAEWAVEVSQDWKEGKENVEDSRSDDVTAEEEKGKEAESSSLFTRVASELPVSDAKNVEASSGVIASVKKEPDADPYVPTSSGGVEIGAPEVSEIPRNTEDDQTYTTLSHQTRASWLNCCGLLDAFKGWNQ</sequence>
<proteinExistence type="predicted"/>
<name>A0AAV1C3U8_OLDCO</name>
<dbReference type="AlphaFoldDB" id="A0AAV1C3U8"/>
<feature type="compositionally biased region" description="Polar residues" evidence="1">
    <location>
        <begin position="1"/>
        <end position="11"/>
    </location>
</feature>
<dbReference type="Proteomes" id="UP001161247">
    <property type="component" value="Chromosome 1"/>
</dbReference>
<keyword evidence="3" id="KW-1185">Reference proteome</keyword>
<accession>A0AAV1C3U8</accession>
<evidence type="ECO:0000313" key="3">
    <source>
        <dbReference type="Proteomes" id="UP001161247"/>
    </source>
</evidence>
<reference evidence="2" key="1">
    <citation type="submission" date="2023-03" db="EMBL/GenBank/DDBJ databases">
        <authorList>
            <person name="Julca I."/>
        </authorList>
    </citation>
    <scope>NUCLEOTIDE SEQUENCE</scope>
</reference>
<feature type="compositionally biased region" description="Basic and acidic residues" evidence="1">
    <location>
        <begin position="51"/>
        <end position="79"/>
    </location>
</feature>
<gene>
    <name evidence="2" type="ORF">OLC1_LOCUS1481</name>
</gene>
<organism evidence="2 3">
    <name type="scientific">Oldenlandia corymbosa var. corymbosa</name>
    <dbReference type="NCBI Taxonomy" id="529605"/>
    <lineage>
        <taxon>Eukaryota</taxon>
        <taxon>Viridiplantae</taxon>
        <taxon>Streptophyta</taxon>
        <taxon>Embryophyta</taxon>
        <taxon>Tracheophyta</taxon>
        <taxon>Spermatophyta</taxon>
        <taxon>Magnoliopsida</taxon>
        <taxon>eudicotyledons</taxon>
        <taxon>Gunneridae</taxon>
        <taxon>Pentapetalae</taxon>
        <taxon>asterids</taxon>
        <taxon>lamiids</taxon>
        <taxon>Gentianales</taxon>
        <taxon>Rubiaceae</taxon>
        <taxon>Rubioideae</taxon>
        <taxon>Spermacoceae</taxon>
        <taxon>Hedyotis-Oldenlandia complex</taxon>
        <taxon>Oldenlandia</taxon>
    </lineage>
</organism>